<evidence type="ECO:0000313" key="3">
    <source>
        <dbReference type="Proteomes" id="UP001202328"/>
    </source>
</evidence>
<dbReference type="InterPro" id="IPR053168">
    <property type="entry name" value="Glutamic_endopeptidase"/>
</dbReference>
<feature type="domain" description="Neprosin PEP catalytic" evidence="1">
    <location>
        <begin position="62"/>
        <end position="320"/>
    </location>
</feature>
<dbReference type="Pfam" id="PF14365">
    <property type="entry name" value="Neprosin_AP"/>
    <property type="match status" value="1"/>
</dbReference>
<dbReference type="PANTHER" id="PTHR31589:SF221">
    <property type="entry name" value="LIGASE, PUTATIVE (DUF239)-RELATED"/>
    <property type="match status" value="1"/>
</dbReference>
<dbReference type="PROSITE" id="PS52045">
    <property type="entry name" value="NEPROSIN_PEP_CD"/>
    <property type="match status" value="1"/>
</dbReference>
<dbReference type="PANTHER" id="PTHR31589">
    <property type="entry name" value="PROTEIN, PUTATIVE (DUF239)-RELATED-RELATED"/>
    <property type="match status" value="1"/>
</dbReference>
<dbReference type="InterPro" id="IPR004314">
    <property type="entry name" value="Neprosin"/>
</dbReference>
<keyword evidence="3" id="KW-1185">Reference proteome</keyword>
<dbReference type="Gene3D" id="3.90.1320.10">
    <property type="entry name" value="Outer-capsid protein sigma 3, large lobe"/>
    <property type="match status" value="1"/>
</dbReference>
<dbReference type="EMBL" id="JAJJMB010009125">
    <property type="protein sequence ID" value="KAI3915900.1"/>
    <property type="molecule type" value="Genomic_DNA"/>
</dbReference>
<dbReference type="Pfam" id="PF03080">
    <property type="entry name" value="Neprosin"/>
    <property type="match status" value="1"/>
</dbReference>
<proteinExistence type="predicted"/>
<evidence type="ECO:0000313" key="2">
    <source>
        <dbReference type="EMBL" id="KAI3915900.1"/>
    </source>
</evidence>
<accession>A0AAD4XGP1</accession>
<sequence length="320" mass="36285">MRPSMYPKNIKLNNLGTLQLTQTWHKYGSCPQGTIPIKRNRKDYRSTLLRKHHRLRFSHYKTPNTSQPNDIRDGHEHAVIKVDGNFLGAQTRINLWNPVVEVPVEISVSQIWVGTAEGDDANIIEAGWLVSQHLYGDYQTRFFILWTTDNYKSGCFDLRCDGFVHISSDVALGCNFTDMSTFKGDQKDASFGIHKDQNSGNWWVILQGIPIGYYPSSLFTKLSKKATRIDFGGEIFNTRSKGRHTITQMGSGHFPSEGGFGISSFFNHVQVIDENNEAKDPEDVKPIISNPNCYDLKIDNEHANGYSFYYGGPGYNENCQ</sequence>
<comment type="caution">
    <text evidence="2">The sequence shown here is derived from an EMBL/GenBank/DDBJ whole genome shotgun (WGS) entry which is preliminary data.</text>
</comment>
<protein>
    <recommendedName>
        <fullName evidence="1">Neprosin PEP catalytic domain-containing protein</fullName>
    </recommendedName>
</protein>
<reference evidence="2" key="1">
    <citation type="submission" date="2022-04" db="EMBL/GenBank/DDBJ databases">
        <title>A functionally conserved STORR gene fusion in Papaver species that diverged 16.8 million years ago.</title>
        <authorList>
            <person name="Catania T."/>
        </authorList>
    </citation>
    <scope>NUCLEOTIDE SEQUENCE</scope>
    <source>
        <strain evidence="2">S-188037</strain>
    </source>
</reference>
<dbReference type="InterPro" id="IPR025521">
    <property type="entry name" value="Neprosin_propep"/>
</dbReference>
<dbReference type="Proteomes" id="UP001202328">
    <property type="component" value="Unassembled WGS sequence"/>
</dbReference>
<name>A0AAD4XGP1_9MAGN</name>
<gene>
    <name evidence="2" type="ORF">MKW98_004341</name>
</gene>
<dbReference type="AlphaFoldDB" id="A0AAD4XGP1"/>
<evidence type="ECO:0000259" key="1">
    <source>
        <dbReference type="PROSITE" id="PS52045"/>
    </source>
</evidence>
<organism evidence="2 3">
    <name type="scientific">Papaver atlanticum</name>
    <dbReference type="NCBI Taxonomy" id="357466"/>
    <lineage>
        <taxon>Eukaryota</taxon>
        <taxon>Viridiplantae</taxon>
        <taxon>Streptophyta</taxon>
        <taxon>Embryophyta</taxon>
        <taxon>Tracheophyta</taxon>
        <taxon>Spermatophyta</taxon>
        <taxon>Magnoliopsida</taxon>
        <taxon>Ranunculales</taxon>
        <taxon>Papaveraceae</taxon>
        <taxon>Papaveroideae</taxon>
        <taxon>Papaver</taxon>
    </lineage>
</organism>